<protein>
    <submittedName>
        <fullName evidence="1">2-keto-4-pentenoate hydratase</fullName>
    </submittedName>
</protein>
<dbReference type="SUPFAM" id="SSF56529">
    <property type="entry name" value="FAH"/>
    <property type="match status" value="1"/>
</dbReference>
<keyword evidence="2" id="KW-1185">Reference proteome</keyword>
<sequence>MGKEEPGVGEALKIAQAFVAARREAHGLPEYPGVVPETLAQGYAVQHNAITLWGEPVAGWKVGRIPPPADTRLGANRLVGAIFPDAVVPAEPVRAMPIFAEGFGAAEAEFLLRIGSTPDPTKTSFTIEEAMVHLDAVHVGIEIASSPFPGINTLGPTVTVTDFGNNNGLVVGAPVPNWQSRGFEDWTIRLDIDGVEQGRAKARDMLDGPFGAAAFLFGWAAANDVALTPGQWISSGAVTGVHQIGVGQASTAWFGDDLQVACTIVAATPTR</sequence>
<gene>
    <name evidence="1" type="ORF">TPR58_10240</name>
</gene>
<name>A0ABV0B8J8_9SPHN</name>
<dbReference type="Gene3D" id="3.90.850.10">
    <property type="entry name" value="Fumarylacetoacetase-like, C-terminal domain"/>
    <property type="match status" value="1"/>
</dbReference>
<dbReference type="RefSeq" id="WP_346246547.1">
    <property type="nucleotide sequence ID" value="NZ_JBDIZK010000005.1"/>
</dbReference>
<comment type="caution">
    <text evidence="1">The sequence shown here is derived from an EMBL/GenBank/DDBJ whole genome shotgun (WGS) entry which is preliminary data.</text>
</comment>
<dbReference type="InterPro" id="IPR036663">
    <property type="entry name" value="Fumarylacetoacetase_C_sf"/>
</dbReference>
<dbReference type="EMBL" id="JBDIZK010000005">
    <property type="protein sequence ID" value="MEN3747547.1"/>
    <property type="molecule type" value="Genomic_DNA"/>
</dbReference>
<evidence type="ECO:0000313" key="1">
    <source>
        <dbReference type="EMBL" id="MEN3747547.1"/>
    </source>
</evidence>
<reference evidence="1 2" key="1">
    <citation type="submission" date="2024-05" db="EMBL/GenBank/DDBJ databases">
        <title>Sphingomonas sp. HF-S3 16S ribosomal RNA gene Genome sequencing and assembly.</title>
        <authorList>
            <person name="Lee H."/>
        </authorList>
    </citation>
    <scope>NUCLEOTIDE SEQUENCE [LARGE SCALE GENOMIC DNA]</scope>
    <source>
        <strain evidence="1 2">HF-S3</strain>
    </source>
</reference>
<dbReference type="PANTHER" id="PTHR30143:SF0">
    <property type="entry name" value="2-KETO-4-PENTENOATE HYDRATASE"/>
    <property type="match status" value="1"/>
</dbReference>
<dbReference type="Proteomes" id="UP001427805">
    <property type="component" value="Unassembled WGS sequence"/>
</dbReference>
<dbReference type="PANTHER" id="PTHR30143">
    <property type="entry name" value="ACID HYDRATASE"/>
    <property type="match status" value="1"/>
</dbReference>
<accession>A0ABV0B8J8</accession>
<evidence type="ECO:0000313" key="2">
    <source>
        <dbReference type="Proteomes" id="UP001427805"/>
    </source>
</evidence>
<proteinExistence type="predicted"/>
<dbReference type="InterPro" id="IPR050772">
    <property type="entry name" value="Hydratase-Decarb/MhpD_sf"/>
</dbReference>
<organism evidence="1 2">
    <name type="scientific">Sphingomonas rustica</name>
    <dbReference type="NCBI Taxonomy" id="3103142"/>
    <lineage>
        <taxon>Bacteria</taxon>
        <taxon>Pseudomonadati</taxon>
        <taxon>Pseudomonadota</taxon>
        <taxon>Alphaproteobacteria</taxon>
        <taxon>Sphingomonadales</taxon>
        <taxon>Sphingomonadaceae</taxon>
        <taxon>Sphingomonas</taxon>
    </lineage>
</organism>